<gene>
    <name evidence="1" type="ORF">PAPOLLO_LOCUS21621</name>
</gene>
<dbReference type="AlphaFoldDB" id="A0A8S3XTB7"/>
<proteinExistence type="predicted"/>
<accession>A0A8S3XTB7</accession>
<reference evidence="1" key="1">
    <citation type="submission" date="2021-04" db="EMBL/GenBank/DDBJ databases">
        <authorList>
            <person name="Tunstrom K."/>
        </authorList>
    </citation>
    <scope>NUCLEOTIDE SEQUENCE</scope>
</reference>
<comment type="caution">
    <text evidence="1">The sequence shown here is derived from an EMBL/GenBank/DDBJ whole genome shotgun (WGS) entry which is preliminary data.</text>
</comment>
<protein>
    <submittedName>
        <fullName evidence="1">(apollo) hypothetical protein</fullName>
    </submittedName>
</protein>
<sequence>MQSRGKRLVSAALQNLKLRSDIEDQIPSTSGLQNWSPQILVSESDFDSDDSVADKDYKPPKNHKTYIIAAQCSKQSVVKNLNMRGHNENYERREANILLDDSSSESDVIPCSQPCLEKTIPESSDESTKDELTKKGTVRKRKRYDVNLKERKKIKREETIYTKYFVKPGCQENICKKKCSTKFSEDYRKIIKRNFLKMSRSEQKHFFFS</sequence>
<organism evidence="1 2">
    <name type="scientific">Parnassius apollo</name>
    <name type="common">Apollo butterfly</name>
    <name type="synonym">Papilio apollo</name>
    <dbReference type="NCBI Taxonomy" id="110799"/>
    <lineage>
        <taxon>Eukaryota</taxon>
        <taxon>Metazoa</taxon>
        <taxon>Ecdysozoa</taxon>
        <taxon>Arthropoda</taxon>
        <taxon>Hexapoda</taxon>
        <taxon>Insecta</taxon>
        <taxon>Pterygota</taxon>
        <taxon>Neoptera</taxon>
        <taxon>Endopterygota</taxon>
        <taxon>Lepidoptera</taxon>
        <taxon>Glossata</taxon>
        <taxon>Ditrysia</taxon>
        <taxon>Papilionoidea</taxon>
        <taxon>Papilionidae</taxon>
        <taxon>Parnassiinae</taxon>
        <taxon>Parnassini</taxon>
        <taxon>Parnassius</taxon>
        <taxon>Parnassius</taxon>
    </lineage>
</organism>
<dbReference type="EMBL" id="CAJQZP010001331">
    <property type="protein sequence ID" value="CAG5039390.1"/>
    <property type="molecule type" value="Genomic_DNA"/>
</dbReference>
<dbReference type="Proteomes" id="UP000691718">
    <property type="component" value="Unassembled WGS sequence"/>
</dbReference>
<evidence type="ECO:0000313" key="1">
    <source>
        <dbReference type="EMBL" id="CAG5039390.1"/>
    </source>
</evidence>
<name>A0A8S3XTB7_PARAO</name>
<dbReference type="OrthoDB" id="6781302at2759"/>
<keyword evidence="2" id="KW-1185">Reference proteome</keyword>
<evidence type="ECO:0000313" key="2">
    <source>
        <dbReference type="Proteomes" id="UP000691718"/>
    </source>
</evidence>